<protein>
    <recommendedName>
        <fullName evidence="3">Small CPxCG-related zinc finger protein</fullName>
    </recommendedName>
</protein>
<gene>
    <name evidence="1" type="ORF">M1B72_08990</name>
</gene>
<dbReference type="RefSeq" id="WP_248647216.1">
    <property type="nucleotide sequence ID" value="NZ_CP096574.1"/>
</dbReference>
<evidence type="ECO:0008006" key="3">
    <source>
        <dbReference type="Google" id="ProtNLM"/>
    </source>
</evidence>
<keyword evidence="2" id="KW-1185">Reference proteome</keyword>
<accession>A0ABY4LLB4</accession>
<evidence type="ECO:0000313" key="2">
    <source>
        <dbReference type="Proteomes" id="UP000831485"/>
    </source>
</evidence>
<dbReference type="EMBL" id="CP096574">
    <property type="protein sequence ID" value="UPU37825.1"/>
    <property type="molecule type" value="Genomic_DNA"/>
</dbReference>
<dbReference type="Gene3D" id="2.10.110.10">
    <property type="entry name" value="Cysteine Rich Protein"/>
    <property type="match status" value="1"/>
</dbReference>
<organism evidence="1 2">
    <name type="scientific">Geomonas paludis</name>
    <dbReference type="NCBI Taxonomy" id="2740185"/>
    <lineage>
        <taxon>Bacteria</taxon>
        <taxon>Pseudomonadati</taxon>
        <taxon>Thermodesulfobacteriota</taxon>
        <taxon>Desulfuromonadia</taxon>
        <taxon>Geobacterales</taxon>
        <taxon>Geobacteraceae</taxon>
        <taxon>Geomonas</taxon>
    </lineage>
</organism>
<proteinExistence type="predicted"/>
<sequence>MSDIIEDLFAFLQTTGEPITCSRCGRQLADGEPHTLDENNQVVCADCEAA</sequence>
<reference evidence="1" key="1">
    <citation type="submission" date="2022-04" db="EMBL/GenBank/DDBJ databases">
        <authorList>
            <person name="Liu G."/>
        </authorList>
    </citation>
    <scope>NUCLEOTIDE SEQUENCE</scope>
    <source>
        <strain evidence="1">RG22</strain>
    </source>
</reference>
<dbReference type="Proteomes" id="UP000831485">
    <property type="component" value="Chromosome"/>
</dbReference>
<name>A0ABY4LLB4_9BACT</name>
<evidence type="ECO:0000313" key="1">
    <source>
        <dbReference type="EMBL" id="UPU37825.1"/>
    </source>
</evidence>